<evidence type="ECO:0000313" key="7">
    <source>
        <dbReference type="Proteomes" id="UP001480595"/>
    </source>
</evidence>
<dbReference type="SUPFAM" id="SSF47336">
    <property type="entry name" value="ACP-like"/>
    <property type="match status" value="3"/>
</dbReference>
<keyword evidence="7" id="KW-1185">Reference proteome</keyword>
<dbReference type="InterPro" id="IPR020845">
    <property type="entry name" value="AMP-binding_CS"/>
</dbReference>
<dbReference type="SUPFAM" id="SSF52777">
    <property type="entry name" value="CoA-dependent acyltransferases"/>
    <property type="match status" value="7"/>
</dbReference>
<evidence type="ECO:0000256" key="1">
    <source>
        <dbReference type="ARBA" id="ARBA00022450"/>
    </source>
</evidence>
<dbReference type="CDD" id="cd19545">
    <property type="entry name" value="FUM14_C_NRPS-like"/>
    <property type="match status" value="1"/>
</dbReference>
<dbReference type="PROSITE" id="PS00455">
    <property type="entry name" value="AMP_BINDING"/>
    <property type="match status" value="2"/>
</dbReference>
<dbReference type="InterPro" id="IPR036736">
    <property type="entry name" value="ACP-like_sf"/>
</dbReference>
<evidence type="ECO:0000256" key="3">
    <source>
        <dbReference type="ARBA" id="ARBA00022598"/>
    </source>
</evidence>
<dbReference type="SMART" id="SM00823">
    <property type="entry name" value="PKS_PP"/>
    <property type="match status" value="2"/>
</dbReference>
<dbReference type="InterPro" id="IPR042099">
    <property type="entry name" value="ANL_N_sf"/>
</dbReference>
<keyword evidence="1" id="KW-0596">Phosphopantetheine</keyword>
<dbReference type="InterPro" id="IPR009081">
    <property type="entry name" value="PP-bd_ACP"/>
</dbReference>
<dbReference type="Gene3D" id="3.40.50.980">
    <property type="match status" value="2"/>
</dbReference>
<dbReference type="PROSITE" id="PS50075">
    <property type="entry name" value="CARRIER"/>
    <property type="match status" value="2"/>
</dbReference>
<gene>
    <name evidence="6" type="ORF">PG994_007349</name>
</gene>
<dbReference type="InterPro" id="IPR001242">
    <property type="entry name" value="Condensation_dom"/>
</dbReference>
<feature type="domain" description="Carrier" evidence="5">
    <location>
        <begin position="2334"/>
        <end position="2410"/>
    </location>
</feature>
<accession>A0ABR1V0J0</accession>
<feature type="domain" description="Carrier" evidence="5">
    <location>
        <begin position="1254"/>
        <end position="1330"/>
    </location>
</feature>
<dbReference type="InterPro" id="IPR000873">
    <property type="entry name" value="AMP-dep_synth/lig_dom"/>
</dbReference>
<dbReference type="Proteomes" id="UP001480595">
    <property type="component" value="Unassembled WGS sequence"/>
</dbReference>
<organism evidence="6 7">
    <name type="scientific">Apiospora phragmitis</name>
    <dbReference type="NCBI Taxonomy" id="2905665"/>
    <lineage>
        <taxon>Eukaryota</taxon>
        <taxon>Fungi</taxon>
        <taxon>Dikarya</taxon>
        <taxon>Ascomycota</taxon>
        <taxon>Pezizomycotina</taxon>
        <taxon>Sordariomycetes</taxon>
        <taxon>Xylariomycetidae</taxon>
        <taxon>Amphisphaeriales</taxon>
        <taxon>Apiosporaceae</taxon>
        <taxon>Apiospora</taxon>
    </lineage>
</organism>
<sequence length="2974" mass="329821">MKSKIIFQYGPERVLSTEAHNELDSWNYTPATPNSFGDHIEESFEIDRTTTAILLKEANRAFNTEPVDLILSAVWDAFFQTFKSRNGLTIFNEGHGREPWSSDIDLSRTVGWFTTMAPLHVSRQSDSQRVSTARVVKDIRRQLSSSGWDYFASRYLNDAGKKAFKTHDCVMEVLFNYHGQFQQMESEDSLFENVTLDNVFDAGSELPASCLFNINASIEAGLTKFTFSWNRFISHQDLIRKWIAHVNISMQALCSLLSVREPSHTIADFEFVYLDYKGLDELQRRILPAIQSEAGAITDIYPCSPMVDGMLLSQIRDPGAYKTSVTYELRHRDGYQSLSINRLEKAWQSVIARHPALRSVFIEGVDKQTAFSQVLLESHRGEVLLLEAETRTEAIQLVQNLPAVVYRQLHPAHRLVLCGVQGNENGTIICQIEMSHAIVDGASTARMLEDWSQAYAGALGDEDLLETTRGFARSLKNSLAADKMAYWKNKLAHLEPCFFPRVSEVLQPGYTISTVCANFSGDSFMRIRNFCEFQCITLASLFQSAWALTMAAYTGNDSVCFGYIASGRDLPIAGIAEAIGAYANILVCRAEISRSWTSQQLVQHIHSQVLEDLNFQHYSLADIQHDLEVSAGETLFNTIISFQKDDADTEDLQVQEVVFVDVAHEDPTEYDISLDISCASTEVSFSLDCRLSCLAEKQAERVISLLETIITSIVDSKPEVDTLASLQVVSRNDIEQIWNWNSVVPETVDALVHDIISQTVQKFPGAPAICAWDGDWTYQQLENISNKLAHELITLGVGPEKVVPLCFEKSRWMPVAMLAVMKAGGVSVSLDSALPEERMRTIVHQVNPTIILSSSTSVGLAGRLSTAPVFEVNESSLARLDAMSGSVTSSSTVKPSNTLYIVFTSGSTGIPKGVTISHSNFSSSLRHQKGAHNVVAGARVYDFASYAFDTSWQNVLSALECGACLCIPSDTERRDDLAGSLERFQVTHSELTPSAAQLLPDSTLSRLDTLILGGEALSPELGKHWATMVNVKNSYGPCECTQQQQSQQYARTVSMWPVSAAELGLTRPLVGPGYLGDAKRTALSFVENPPWLLHGSTARPGRQGRLYRTGDLVRYSSDGSLTFVGRKDSQIKINGQRLELGDVEYYISSNIAHDCDVRVVSEVIRPRDSKKRYLIAFLSTEKPVTDTTIITDGLSEKLASQLPAYMIPSVYMMIESIPTTASGKTDRGKLRAMGEQLTTLELMAYGPARSIRREPATPREIQLQGLWSAVLGLPREAISAEDSFLRIGGDSIGAMRLVSLARDAGLSISVTDVFRNPRLSDLAKIAETSYDHQAQAALMPFSLLGKKLEMSQVRAQIAQLCRIDEVMVEDAFPCTPLQEGLLALTARRSGDYVAQNAFQLQHSIEISRFQQAWEHVMATTPILRTRIVDIDGEGSLQVIIREDEFTWPELKSTTHYQDSDRKQGMGMGTPLMRYAITKDADNCYSFIWTVHHALYDGWSMPLVLERLEMAYDGMVLQTPPEFQGFVNFIRNVDNDDVDRFWTSQFEHLEAKAFPTLPSPVYQPRSDTAVSHSITGLSWPNTDTTPSTTVKAALSILVATHFNALDALFGVTVTGRQAPVNGIREMTGPTIATVPIRVSVDKESTVDQFLQHLQIQSIDMVPYEQTGLQKIRRISHRARQACEFQTLLIIHPIEDSSRSSTSIFVEDTDANEGVDESFADFDVHSLTLECDLSSTGVLLRFRFDSSVVEKQYVENLGARLELVLRQLCDTSMTDRKISDIDLVSSRDLEAIWDWNAVVRETIHGIVHEIIAKNALEHPDFQAVRAWDGNWTYQELDDIATITAHHLVGLGVGPDVIVPLYFEKSRWTPIAIMAVMKAGGASVLLDATLPHDRLRSIVQQVNPLLIISSSTNQALAEGLTNKPTVVLGEGYLEGFNKPALQALPKVNPWNKLYVVFTSGSTGVPKGATITHSNFSSAIRHQQVATGISRSSRVFDFTKYAFDVSWSNFLHTLAAGGCLCIPRQEEALGNFADSVCTYQANFADITPSVATVLKPADLRGLETIVFAGEALTNHAASQWTKYTRVVNMYGPAECTVKSTWAAIDGAGTSPAASIGHGSGACTWVVDPSNHSRLAPVGAIGELLIEGPIVGAGYLNDAEKTAQVFIQDTPWLLRGGGGHQGRSGRLYKTGDLVQYSADGSLTFMARKDSQVKINGQRLELGDVEHNLATSISLDSEAQLAAEVITPRDSSKAMLVAFLQFRQAGDLKSEMHRLTAGLNERLATKIPGYMIPSAYIMVDKLPLGPTGKLDRRQLRASAEQSTWSELIASSSLQEEERRPPSSPMELCLQKFWASILQLDMESINANDSFLDLGGDSIQAMKLATRARSQGLLLAVTDILRTPKLSGMACKLRRNDEKAGHAVAFQPLSLLPSGSQSAVEDNLVEYGILRDSVQDIFPVTDQQARYLLSTYTKARSAVYYLTLDRDDVVDLGRLNHTWACLIKQFDIFRTAFIAYKDMFLQVVLKGLDVELGVFETETDSLDEYTLKLKRQDLLQDLQFGKPVTKLSIIHQTREQNYRVVVRLSHAQYDGISIGKMWTAFENVYNSAVPEEAVAVDASFSQYMYSQSRLDKANATQYWRDLLRGSTLTPIRSQKMHRLGYALGPNVIQTIPMAALQSDDFTFATVLKAAWSYVLAKHSATNDVLFGSFTHGRIQPDAQDVVGPCVNIVPFRVVFVEGWSARDLVAAINKQHLAGMPFETMGSREIIRNCTDWPKWSFFSSVIIHQNFESHHEEEHSVDFDRSDFSFGDIDDVQLYITSTPGPETMEIDMGFGDNIISDDLAQQLACDLRETLIRFYGNMDAELEAPRNGQNMPARLPLPAHVEMTENLASDERKMLDGCPPQLREALSSAWGYVLGKPTTPSNDSLEETFFDLGGDANNAGQLAAHMQRQGYRVRIEDVFENPTWPRLLLSLIKQQQSSP</sequence>
<dbReference type="CDD" id="cd19542">
    <property type="entry name" value="CT_NRPS-like"/>
    <property type="match status" value="2"/>
</dbReference>
<dbReference type="InterPro" id="IPR010071">
    <property type="entry name" value="AA_adenyl_dom"/>
</dbReference>
<dbReference type="InterPro" id="IPR023213">
    <property type="entry name" value="CAT-like_dom_sf"/>
</dbReference>
<evidence type="ECO:0000259" key="5">
    <source>
        <dbReference type="PROSITE" id="PS50075"/>
    </source>
</evidence>
<dbReference type="Gene3D" id="2.30.38.10">
    <property type="entry name" value="Luciferase, Domain 3"/>
    <property type="match status" value="1"/>
</dbReference>
<dbReference type="EMBL" id="JAQQWL010000007">
    <property type="protein sequence ID" value="KAK8064711.1"/>
    <property type="molecule type" value="Genomic_DNA"/>
</dbReference>
<comment type="caution">
    <text evidence="6">The sequence shown here is derived from an EMBL/GenBank/DDBJ whole genome shotgun (WGS) entry which is preliminary data.</text>
</comment>
<keyword evidence="2" id="KW-0597">Phosphoprotein</keyword>
<protein>
    <recommendedName>
        <fullName evidence="5">Carrier domain-containing protein</fullName>
    </recommendedName>
</protein>
<dbReference type="Pfam" id="PF00550">
    <property type="entry name" value="PP-binding"/>
    <property type="match status" value="2"/>
</dbReference>
<proteinExistence type="inferred from homology"/>
<dbReference type="PANTHER" id="PTHR45527:SF3">
    <property type="entry name" value="SIDEROPHORE SYNTHETASE (EUROFUNG)"/>
    <property type="match status" value="1"/>
</dbReference>
<dbReference type="Gene3D" id="3.30.300.30">
    <property type="match status" value="2"/>
</dbReference>
<dbReference type="InterPro" id="IPR020806">
    <property type="entry name" value="PKS_PP-bd"/>
</dbReference>
<dbReference type="RefSeq" id="XP_066715700.1">
    <property type="nucleotide sequence ID" value="XM_066858758.1"/>
</dbReference>
<evidence type="ECO:0000256" key="2">
    <source>
        <dbReference type="ARBA" id="ARBA00022553"/>
    </source>
</evidence>
<dbReference type="Gene3D" id="3.40.50.12780">
    <property type="entry name" value="N-terminal domain of ligase-like"/>
    <property type="match status" value="1"/>
</dbReference>
<dbReference type="GeneID" id="92091821"/>
<dbReference type="Gene3D" id="3.30.559.30">
    <property type="entry name" value="Nonribosomal peptide synthetase, condensation domain"/>
    <property type="match status" value="4"/>
</dbReference>
<dbReference type="Gene3D" id="1.10.1200.10">
    <property type="entry name" value="ACP-like"/>
    <property type="match status" value="3"/>
</dbReference>
<dbReference type="InterPro" id="IPR045851">
    <property type="entry name" value="AMP-bd_C_sf"/>
</dbReference>
<dbReference type="PROSITE" id="PS00012">
    <property type="entry name" value="PHOSPHOPANTETHEINE"/>
    <property type="match status" value="2"/>
</dbReference>
<dbReference type="PANTHER" id="PTHR45527">
    <property type="entry name" value="NONRIBOSOMAL PEPTIDE SYNTHETASE"/>
    <property type="match status" value="1"/>
</dbReference>
<reference evidence="6 7" key="1">
    <citation type="submission" date="2023-01" db="EMBL/GenBank/DDBJ databases">
        <title>Analysis of 21 Apiospora genomes using comparative genomics revels a genus with tremendous synthesis potential of carbohydrate active enzymes and secondary metabolites.</title>
        <authorList>
            <person name="Sorensen T."/>
        </authorList>
    </citation>
    <scope>NUCLEOTIDE SEQUENCE [LARGE SCALE GENOMIC DNA]</scope>
    <source>
        <strain evidence="6 7">CBS 135458</strain>
    </source>
</reference>
<dbReference type="Pfam" id="PF00668">
    <property type="entry name" value="Condensation"/>
    <property type="match status" value="4"/>
</dbReference>
<dbReference type="Pfam" id="PF00501">
    <property type="entry name" value="AMP-binding"/>
    <property type="match status" value="2"/>
</dbReference>
<name>A0ABR1V0J0_9PEZI</name>
<dbReference type="InterPro" id="IPR006162">
    <property type="entry name" value="Ppantetheine_attach_site"/>
</dbReference>
<comment type="similarity">
    <text evidence="4">Belongs to the NRP synthetase family.</text>
</comment>
<evidence type="ECO:0000313" key="6">
    <source>
        <dbReference type="EMBL" id="KAK8064711.1"/>
    </source>
</evidence>
<keyword evidence="3" id="KW-0436">Ligase</keyword>
<dbReference type="CDD" id="cd05918">
    <property type="entry name" value="A_NRPS_SidN3_like"/>
    <property type="match status" value="2"/>
</dbReference>
<dbReference type="NCBIfam" id="TIGR01733">
    <property type="entry name" value="AA-adenyl-dom"/>
    <property type="match status" value="1"/>
</dbReference>
<dbReference type="SUPFAM" id="SSF56801">
    <property type="entry name" value="Acetyl-CoA synthetase-like"/>
    <property type="match status" value="2"/>
</dbReference>
<dbReference type="Gene3D" id="3.30.559.10">
    <property type="entry name" value="Chloramphenicol acetyltransferase-like domain"/>
    <property type="match status" value="3"/>
</dbReference>
<evidence type="ECO:0000256" key="4">
    <source>
        <dbReference type="ARBA" id="ARBA00029454"/>
    </source>
</evidence>